<dbReference type="Gene3D" id="3.40.50.720">
    <property type="entry name" value="NAD(P)-binding Rossmann-like Domain"/>
    <property type="match status" value="1"/>
</dbReference>
<dbReference type="PANTHER" id="PTHR44196:SF1">
    <property type="entry name" value="DEHYDROGENASE_REDUCTASE SDR FAMILY MEMBER 7B"/>
    <property type="match status" value="1"/>
</dbReference>
<evidence type="ECO:0000256" key="2">
    <source>
        <dbReference type="ARBA" id="ARBA00023002"/>
    </source>
</evidence>
<dbReference type="InterPro" id="IPR036291">
    <property type="entry name" value="NAD(P)-bd_dom_sf"/>
</dbReference>
<keyword evidence="2 3" id="KW-0560">Oxidoreductase</keyword>
<dbReference type="Pfam" id="PF00106">
    <property type="entry name" value="adh_short"/>
    <property type="match status" value="1"/>
</dbReference>
<dbReference type="PANTHER" id="PTHR44196">
    <property type="entry name" value="DEHYDROGENASE/REDUCTASE SDR FAMILY MEMBER 7B"/>
    <property type="match status" value="1"/>
</dbReference>
<sequence length="86" mass="8865">MSHAAKALIVITGASSGIGLATAKLLSSRGHALLLLARRVEPMNALNLPNTLCRAVDVTDIDAFSAAVKEAQQQFGPIDALVNNAA</sequence>
<evidence type="ECO:0000313" key="3">
    <source>
        <dbReference type="EMBL" id="STQ45990.1"/>
    </source>
</evidence>
<evidence type="ECO:0000256" key="1">
    <source>
        <dbReference type="ARBA" id="ARBA00006484"/>
    </source>
</evidence>
<dbReference type="EMBL" id="UGGO01000001">
    <property type="protein sequence ID" value="STQ45990.1"/>
    <property type="molecule type" value="Genomic_DNA"/>
</dbReference>
<dbReference type="GO" id="GO:0016491">
    <property type="term" value="F:oxidoreductase activity"/>
    <property type="evidence" value="ECO:0007669"/>
    <property type="project" value="UniProtKB-KW"/>
</dbReference>
<dbReference type="AlphaFoldDB" id="A0A377NFU9"/>
<comment type="similarity">
    <text evidence="1">Belongs to the short-chain dehydrogenases/reductases (SDR) family.</text>
</comment>
<name>A0A377NFU9_9GAMM</name>
<dbReference type="PRINTS" id="PR00081">
    <property type="entry name" value="GDHRDH"/>
</dbReference>
<organism evidence="3 4">
    <name type="scientific">Ewingella americana</name>
    <dbReference type="NCBI Taxonomy" id="41202"/>
    <lineage>
        <taxon>Bacteria</taxon>
        <taxon>Pseudomonadati</taxon>
        <taxon>Pseudomonadota</taxon>
        <taxon>Gammaproteobacteria</taxon>
        <taxon>Enterobacterales</taxon>
        <taxon>Yersiniaceae</taxon>
        <taxon>Ewingella</taxon>
    </lineage>
</organism>
<proteinExistence type="inferred from homology"/>
<reference evidence="3 4" key="1">
    <citation type="submission" date="2018-06" db="EMBL/GenBank/DDBJ databases">
        <authorList>
            <consortium name="Pathogen Informatics"/>
            <person name="Doyle S."/>
        </authorList>
    </citation>
    <scope>NUCLEOTIDE SEQUENCE [LARGE SCALE GENOMIC DNA]</scope>
    <source>
        <strain evidence="3 4">NCTC12157</strain>
    </source>
</reference>
<evidence type="ECO:0000313" key="4">
    <source>
        <dbReference type="Proteomes" id="UP000254304"/>
    </source>
</evidence>
<dbReference type="EC" id="1.3.1.-" evidence="3"/>
<accession>A0A377NFU9</accession>
<dbReference type="GO" id="GO:0016020">
    <property type="term" value="C:membrane"/>
    <property type="evidence" value="ECO:0007669"/>
    <property type="project" value="TreeGrafter"/>
</dbReference>
<dbReference type="Proteomes" id="UP000254304">
    <property type="component" value="Unassembled WGS sequence"/>
</dbReference>
<dbReference type="SUPFAM" id="SSF51735">
    <property type="entry name" value="NAD(P)-binding Rossmann-fold domains"/>
    <property type="match status" value="1"/>
</dbReference>
<gene>
    <name evidence="3" type="primary">actIII_2</name>
    <name evidence="3" type="ORF">NCTC12157_03745</name>
</gene>
<protein>
    <submittedName>
        <fullName evidence="3">Ketoacyl reductase</fullName>
        <ecNumber evidence="3">1.3.1.-</ecNumber>
    </submittedName>
</protein>
<dbReference type="InterPro" id="IPR002347">
    <property type="entry name" value="SDR_fam"/>
</dbReference>